<comment type="caution">
    <text evidence="1">The sequence shown here is derived from an EMBL/GenBank/DDBJ whole genome shotgun (WGS) entry which is preliminary data.</text>
</comment>
<organism evidence="1">
    <name type="scientific">marine sediment metagenome</name>
    <dbReference type="NCBI Taxonomy" id="412755"/>
    <lineage>
        <taxon>unclassified sequences</taxon>
        <taxon>metagenomes</taxon>
        <taxon>ecological metagenomes</taxon>
    </lineage>
</organism>
<reference evidence="1" key="1">
    <citation type="journal article" date="2014" name="Front. Microbiol.">
        <title>High frequency of phylogenetically diverse reductive dehalogenase-homologous genes in deep subseafloor sedimentary metagenomes.</title>
        <authorList>
            <person name="Kawai M."/>
            <person name="Futagami T."/>
            <person name="Toyoda A."/>
            <person name="Takaki Y."/>
            <person name="Nishi S."/>
            <person name="Hori S."/>
            <person name="Arai W."/>
            <person name="Tsubouchi T."/>
            <person name="Morono Y."/>
            <person name="Uchiyama I."/>
            <person name="Ito T."/>
            <person name="Fujiyama A."/>
            <person name="Inagaki F."/>
            <person name="Takami H."/>
        </authorList>
    </citation>
    <scope>NUCLEOTIDE SEQUENCE</scope>
    <source>
        <strain evidence="1">Expedition CK06-06</strain>
    </source>
</reference>
<name>X1EFC3_9ZZZZ</name>
<gene>
    <name evidence="1" type="ORF">S01H4_55587</name>
</gene>
<evidence type="ECO:0000313" key="1">
    <source>
        <dbReference type="EMBL" id="GAH07378.1"/>
    </source>
</evidence>
<sequence length="76" mass="8345">FGTAGTALILRKPFTKDFSSLPGGGILVPPNPIYIFAKGNALGSARTVTCRIFYTVRILKAEDFWELVELRRMIGA</sequence>
<proteinExistence type="predicted"/>
<protein>
    <submittedName>
        <fullName evidence="1">Uncharacterized protein</fullName>
    </submittedName>
</protein>
<accession>X1EFC3</accession>
<dbReference type="EMBL" id="BART01032097">
    <property type="protein sequence ID" value="GAH07378.1"/>
    <property type="molecule type" value="Genomic_DNA"/>
</dbReference>
<feature type="non-terminal residue" evidence="1">
    <location>
        <position position="1"/>
    </location>
</feature>
<dbReference type="AlphaFoldDB" id="X1EFC3"/>